<evidence type="ECO:0000256" key="6">
    <source>
        <dbReference type="ARBA" id="ARBA00022692"/>
    </source>
</evidence>
<evidence type="ECO:0000256" key="10">
    <source>
        <dbReference type="ARBA" id="ARBA00022833"/>
    </source>
</evidence>
<dbReference type="Pfam" id="PF00067">
    <property type="entry name" value="p450"/>
    <property type="match status" value="1"/>
</dbReference>
<evidence type="ECO:0000256" key="11">
    <source>
        <dbReference type="ARBA" id="ARBA00022840"/>
    </source>
</evidence>
<dbReference type="InterPro" id="IPR037219">
    <property type="entry name" value="Peptidase_M41-like"/>
</dbReference>
<evidence type="ECO:0000256" key="9">
    <source>
        <dbReference type="ARBA" id="ARBA00022801"/>
    </source>
</evidence>
<evidence type="ECO:0000313" key="17">
    <source>
        <dbReference type="EMBL" id="KAK9813430.1"/>
    </source>
</evidence>
<dbReference type="GO" id="GO:0016887">
    <property type="term" value="F:ATP hydrolysis activity"/>
    <property type="evidence" value="ECO:0007669"/>
    <property type="project" value="InterPro"/>
</dbReference>
<dbReference type="PANTHER" id="PTHR23076">
    <property type="entry name" value="METALLOPROTEASE M41 FTSH"/>
    <property type="match status" value="1"/>
</dbReference>
<organism evidence="17 18">
    <name type="scientific">Symbiochloris irregularis</name>
    <dbReference type="NCBI Taxonomy" id="706552"/>
    <lineage>
        <taxon>Eukaryota</taxon>
        <taxon>Viridiplantae</taxon>
        <taxon>Chlorophyta</taxon>
        <taxon>core chlorophytes</taxon>
        <taxon>Trebouxiophyceae</taxon>
        <taxon>Trebouxiales</taxon>
        <taxon>Trebouxiaceae</taxon>
        <taxon>Symbiochloris</taxon>
    </lineage>
</organism>
<evidence type="ECO:0000256" key="15">
    <source>
        <dbReference type="SAM" id="MobiDB-lite"/>
    </source>
</evidence>
<comment type="subcellular location">
    <subcellularLocation>
        <location evidence="2">Membrane</location>
    </subcellularLocation>
</comment>
<keyword evidence="10" id="KW-0862">Zinc</keyword>
<protein>
    <recommendedName>
        <fullName evidence="16">AAA+ ATPase domain-containing protein</fullName>
    </recommendedName>
</protein>
<keyword evidence="13" id="KW-0482">Metalloprotease</keyword>
<dbReference type="InterPro" id="IPR003960">
    <property type="entry name" value="ATPase_AAA_CS"/>
</dbReference>
<keyword evidence="14" id="KW-0472">Membrane</keyword>
<dbReference type="GO" id="GO:0009507">
    <property type="term" value="C:chloroplast"/>
    <property type="evidence" value="ECO:0007669"/>
    <property type="project" value="TreeGrafter"/>
</dbReference>
<dbReference type="InterPro" id="IPR002401">
    <property type="entry name" value="Cyt_P450_E_grp-I"/>
</dbReference>
<evidence type="ECO:0000313" key="18">
    <source>
        <dbReference type="Proteomes" id="UP001465755"/>
    </source>
</evidence>
<dbReference type="CDD" id="cd19501">
    <property type="entry name" value="RecA-like_FtsH"/>
    <property type="match status" value="1"/>
</dbReference>
<dbReference type="Pfam" id="PF17862">
    <property type="entry name" value="AAA_lid_3"/>
    <property type="match status" value="1"/>
</dbReference>
<evidence type="ECO:0000256" key="3">
    <source>
        <dbReference type="ARBA" id="ARBA00010044"/>
    </source>
</evidence>
<dbReference type="PRINTS" id="PR00385">
    <property type="entry name" value="P450"/>
</dbReference>
<feature type="compositionally biased region" description="Low complexity" evidence="15">
    <location>
        <begin position="303"/>
        <end position="314"/>
    </location>
</feature>
<proteinExistence type="inferred from homology"/>
<dbReference type="GO" id="GO:0020037">
    <property type="term" value="F:heme binding"/>
    <property type="evidence" value="ECO:0007669"/>
    <property type="project" value="InterPro"/>
</dbReference>
<keyword evidence="18" id="KW-1185">Reference proteome</keyword>
<dbReference type="InterPro" id="IPR041569">
    <property type="entry name" value="AAA_lid_3"/>
</dbReference>
<feature type="domain" description="AAA+ ATPase" evidence="16">
    <location>
        <begin position="567"/>
        <end position="705"/>
    </location>
</feature>
<dbReference type="InterPro" id="IPR027417">
    <property type="entry name" value="P-loop_NTPase"/>
</dbReference>
<evidence type="ECO:0000256" key="7">
    <source>
        <dbReference type="ARBA" id="ARBA00022723"/>
    </source>
</evidence>
<dbReference type="GO" id="GO:0004222">
    <property type="term" value="F:metalloendopeptidase activity"/>
    <property type="evidence" value="ECO:0007669"/>
    <property type="project" value="InterPro"/>
</dbReference>
<dbReference type="FunFam" id="1.10.8.60:FF:000001">
    <property type="entry name" value="ATP-dependent zinc metalloprotease FtsH"/>
    <property type="match status" value="1"/>
</dbReference>
<dbReference type="AlphaFoldDB" id="A0AAW1PUA4"/>
<dbReference type="GO" id="GO:0045037">
    <property type="term" value="P:protein import into chloroplast stroma"/>
    <property type="evidence" value="ECO:0007669"/>
    <property type="project" value="TreeGrafter"/>
</dbReference>
<evidence type="ECO:0000256" key="1">
    <source>
        <dbReference type="ARBA" id="ARBA00001947"/>
    </source>
</evidence>
<dbReference type="SUPFAM" id="SSF140990">
    <property type="entry name" value="FtsH protease domain-like"/>
    <property type="match status" value="1"/>
</dbReference>
<feature type="region of interest" description="Disordered" evidence="15">
    <location>
        <begin position="298"/>
        <end position="318"/>
    </location>
</feature>
<dbReference type="PANTHER" id="PTHR23076:SF37">
    <property type="entry name" value="ATP-DEPENDENT ZINC METALLOPROTEASE FTSH 4, MITOCHONDRIAL"/>
    <property type="match status" value="1"/>
</dbReference>
<dbReference type="Gene3D" id="1.10.630.10">
    <property type="entry name" value="Cytochrome P450"/>
    <property type="match status" value="1"/>
</dbReference>
<reference evidence="17 18" key="1">
    <citation type="journal article" date="2024" name="Nat. Commun.">
        <title>Phylogenomics reveals the evolutionary origins of lichenization in chlorophyte algae.</title>
        <authorList>
            <person name="Puginier C."/>
            <person name="Libourel C."/>
            <person name="Otte J."/>
            <person name="Skaloud P."/>
            <person name="Haon M."/>
            <person name="Grisel S."/>
            <person name="Petersen M."/>
            <person name="Berrin J.G."/>
            <person name="Delaux P.M."/>
            <person name="Dal Grande F."/>
            <person name="Keller J."/>
        </authorList>
    </citation>
    <scope>NUCLEOTIDE SEQUENCE [LARGE SCALE GENOMIC DNA]</scope>
    <source>
        <strain evidence="17 18">SAG 2036</strain>
    </source>
</reference>
<gene>
    <name evidence="17" type="ORF">WJX73_008508</name>
</gene>
<evidence type="ECO:0000256" key="12">
    <source>
        <dbReference type="ARBA" id="ARBA00022989"/>
    </source>
</evidence>
<name>A0AAW1PUA4_9CHLO</name>
<evidence type="ECO:0000256" key="2">
    <source>
        <dbReference type="ARBA" id="ARBA00004370"/>
    </source>
</evidence>
<keyword evidence="9" id="KW-0378">Hydrolase</keyword>
<dbReference type="InterPro" id="IPR003593">
    <property type="entry name" value="AAA+_ATPase"/>
</dbReference>
<evidence type="ECO:0000256" key="13">
    <source>
        <dbReference type="ARBA" id="ARBA00023049"/>
    </source>
</evidence>
<dbReference type="FunFam" id="3.40.50.300:FF:000001">
    <property type="entry name" value="ATP-dependent zinc metalloprotease FtsH"/>
    <property type="match status" value="1"/>
</dbReference>
<keyword evidence="12" id="KW-1133">Transmembrane helix</keyword>
<dbReference type="GO" id="GO:0004176">
    <property type="term" value="F:ATP-dependent peptidase activity"/>
    <property type="evidence" value="ECO:0007669"/>
    <property type="project" value="InterPro"/>
</dbReference>
<dbReference type="PRINTS" id="PR00463">
    <property type="entry name" value="EP450I"/>
</dbReference>
<dbReference type="GO" id="GO:0006508">
    <property type="term" value="P:proteolysis"/>
    <property type="evidence" value="ECO:0007669"/>
    <property type="project" value="UniProtKB-KW"/>
</dbReference>
<keyword evidence="6" id="KW-0812">Transmembrane</keyword>
<dbReference type="GO" id="GO:0005524">
    <property type="term" value="F:ATP binding"/>
    <property type="evidence" value="ECO:0007669"/>
    <property type="project" value="UniProtKB-KW"/>
</dbReference>
<dbReference type="GO" id="GO:0016020">
    <property type="term" value="C:membrane"/>
    <property type="evidence" value="ECO:0007669"/>
    <property type="project" value="UniProtKB-SubCell"/>
</dbReference>
<evidence type="ECO:0000256" key="4">
    <source>
        <dbReference type="ARBA" id="ARBA00010550"/>
    </source>
</evidence>
<keyword evidence="5" id="KW-0645">Protease</keyword>
<evidence type="ECO:0000256" key="8">
    <source>
        <dbReference type="ARBA" id="ARBA00022741"/>
    </source>
</evidence>
<dbReference type="Pfam" id="PF01434">
    <property type="entry name" value="Peptidase_M41"/>
    <property type="match status" value="1"/>
</dbReference>
<dbReference type="GO" id="GO:0016705">
    <property type="term" value="F:oxidoreductase activity, acting on paired donors, with incorporation or reduction of molecular oxygen"/>
    <property type="evidence" value="ECO:0007669"/>
    <property type="project" value="InterPro"/>
</dbReference>
<dbReference type="Gene3D" id="3.40.50.300">
    <property type="entry name" value="P-loop containing nucleotide triphosphate hydrolases"/>
    <property type="match status" value="1"/>
</dbReference>
<comment type="similarity">
    <text evidence="3">In the C-terminal section; belongs to the peptidase M41 family.</text>
</comment>
<dbReference type="Gene3D" id="1.10.8.60">
    <property type="match status" value="1"/>
</dbReference>
<dbReference type="GO" id="GO:0004497">
    <property type="term" value="F:monooxygenase activity"/>
    <property type="evidence" value="ECO:0007669"/>
    <property type="project" value="InterPro"/>
</dbReference>
<evidence type="ECO:0000259" key="16">
    <source>
        <dbReference type="SMART" id="SM00382"/>
    </source>
</evidence>
<accession>A0AAW1PUA4</accession>
<sequence length="1157" mass="127018">MLEAYRRATNPMRPLMGIWDKEARAGPRLFSKFKEQINELTEEIKSRGPVREDDVSIAAHLRRLEHPEGGPLPDDLLAAEVGVYFAAGIESAGNAMSWTLYLISEHEEVQKKLEAELNEFGFLATPENPKPQTMEFADLGKMTYLQWVCKEAMRLLPVASSGVTRKVKRNLILKGFHIPAGSIILCPFYAAHRFAGNWPDQPDEFRPGPRQCIGQSLARMMHDLGVAMLFANFRFKLARRMGGQEGFDIPQGTPQTPNASAHSTEAPPWWRVLKSITSLAFVLGVASLGLARPAFARSSTAEQPQTAQRQDQPQKSLKQEQLEQTLEDMSQKTVENLGPIPENWDQKRINQEYNKNFREWMAPEELDTALVKEKKGKKVDRLESRVPDPANWDTAEAQVPPVQTLWKPEKMKKLTYTQFWNLVKEHKVDKVKFTPDWRVVEVTTNSLAPGGVRTERIGLPPDPDLYDHLALHGVIVETMQGNHLTDIALLFCSLGAPFILATFLIQKVFLLGLDVELDGLHGGKMERIKTGTTFNDIAGVDEVKDEVMEVVQFLRNPRRFLDLGARSPSGVLLVGPPGTGKTLLARAVAGEAGVPFFSVAGSEFEEMYVGVGAARVRGMFEQARKNAPCILFMDEFDGVGKQRSATGQESDDSVQTINQLLTEMDGFDDNTGVVVMAATNRPAALDNALTRPGRFDRVIHLTLPNLEGRAQILEVHKRGKRVDEDIDFRKVARATAGFTGADLMNLMNASAVLAVRQGQTLITEPLIFQALENIHQERMGHFGTASQYEEVSLVPPALRKSIAVYHGAKALLGMLSPEYDELSKVSVCPGGRPSGYTYFIPSEERLESKILTRGFMETRMVVALAGRCAERLVLGPSRVSTAGASDLAEANSIAQEMIFRCGFSRRLGPVAMWEESPSFLGQGGHSIAQLGGSLGSVALQDIEELMEGAQAKALYGLTVNYKALSVLVETLLERDTLTGAQVAEILEQNDAFGFPDPYVEGFGWSEDGELVAPGLTEEDLEDDEIIDGEQAEGESANANGKPAAVDPIGVPMTDDEIEHAAAMSKAEHAFLAVSPCEEENERGLGMTHGVHGGLLLSSLARGGMSPLGGGESAARQTFKTHFLEAALCCFVRSWPDTGFACDPSFPHINRCGTHPLH</sequence>
<comment type="similarity">
    <text evidence="4">In the N-terminal section; belongs to the AAA ATPase family.</text>
</comment>
<evidence type="ECO:0000256" key="5">
    <source>
        <dbReference type="ARBA" id="ARBA00022670"/>
    </source>
</evidence>
<dbReference type="Pfam" id="PF00004">
    <property type="entry name" value="AAA"/>
    <property type="match status" value="1"/>
</dbReference>
<dbReference type="InterPro" id="IPR001128">
    <property type="entry name" value="Cyt_P450"/>
</dbReference>
<dbReference type="SUPFAM" id="SSF52540">
    <property type="entry name" value="P-loop containing nucleoside triphosphate hydrolases"/>
    <property type="match status" value="1"/>
</dbReference>
<keyword evidence="7" id="KW-0479">Metal-binding</keyword>
<dbReference type="InterPro" id="IPR000642">
    <property type="entry name" value="Peptidase_M41"/>
</dbReference>
<comment type="caution">
    <text evidence="17">The sequence shown here is derived from an EMBL/GenBank/DDBJ whole genome shotgun (WGS) entry which is preliminary data.</text>
</comment>
<evidence type="ECO:0000256" key="14">
    <source>
        <dbReference type="ARBA" id="ARBA00023136"/>
    </source>
</evidence>
<dbReference type="PROSITE" id="PS00674">
    <property type="entry name" value="AAA"/>
    <property type="match status" value="1"/>
</dbReference>
<dbReference type="SMART" id="SM00382">
    <property type="entry name" value="AAA"/>
    <property type="match status" value="1"/>
</dbReference>
<keyword evidence="11" id="KW-0067">ATP-binding</keyword>
<dbReference type="SUPFAM" id="SSF48264">
    <property type="entry name" value="Cytochrome P450"/>
    <property type="match status" value="1"/>
</dbReference>
<dbReference type="GO" id="GO:0005506">
    <property type="term" value="F:iron ion binding"/>
    <property type="evidence" value="ECO:0007669"/>
    <property type="project" value="InterPro"/>
</dbReference>
<dbReference type="InterPro" id="IPR036396">
    <property type="entry name" value="Cyt_P450_sf"/>
</dbReference>
<dbReference type="Gene3D" id="1.20.58.760">
    <property type="entry name" value="Peptidase M41"/>
    <property type="match status" value="1"/>
</dbReference>
<dbReference type="Proteomes" id="UP001465755">
    <property type="component" value="Unassembled WGS sequence"/>
</dbReference>
<dbReference type="EMBL" id="JALJOQ010000005">
    <property type="protein sequence ID" value="KAK9813430.1"/>
    <property type="molecule type" value="Genomic_DNA"/>
</dbReference>
<dbReference type="InterPro" id="IPR003959">
    <property type="entry name" value="ATPase_AAA_core"/>
</dbReference>
<comment type="cofactor">
    <cofactor evidence="1">
        <name>Zn(2+)</name>
        <dbReference type="ChEBI" id="CHEBI:29105"/>
    </cofactor>
</comment>
<dbReference type="GO" id="GO:0010304">
    <property type="term" value="P:PSII associated light-harvesting complex II catabolic process"/>
    <property type="evidence" value="ECO:0007669"/>
    <property type="project" value="UniProtKB-ARBA"/>
</dbReference>
<keyword evidence="8" id="KW-0547">Nucleotide-binding</keyword>